<dbReference type="Proteomes" id="UP001232001">
    <property type="component" value="Chromosome"/>
</dbReference>
<keyword evidence="3" id="KW-1185">Reference proteome</keyword>
<keyword evidence="1" id="KW-0812">Transmembrane</keyword>
<accession>A0ABY8L3D3</accession>
<name>A0ABY8L3D3_9FLAO</name>
<dbReference type="Pfam" id="PF10011">
    <property type="entry name" value="DUF2254"/>
    <property type="match status" value="1"/>
</dbReference>
<proteinExistence type="predicted"/>
<dbReference type="RefSeq" id="WP_279651027.1">
    <property type="nucleotide sequence ID" value="NZ_CP122539.1"/>
</dbReference>
<keyword evidence="1" id="KW-0472">Membrane</keyword>
<protein>
    <submittedName>
        <fullName evidence="2">DUF2254 domain-containing protein</fullName>
    </submittedName>
</protein>
<dbReference type="InterPro" id="IPR018723">
    <property type="entry name" value="DUF2254_membrane"/>
</dbReference>
<feature type="transmembrane region" description="Helical" evidence="1">
    <location>
        <begin position="63"/>
        <end position="88"/>
    </location>
</feature>
<feature type="transmembrane region" description="Helical" evidence="1">
    <location>
        <begin position="109"/>
        <end position="128"/>
    </location>
</feature>
<sequence>MLLRIKYLYEKLASSFWFLPSAILVINILLALLFIYLDKRAPIEPEGFLNLIFSKNPESGRNVLSIIAGSMAGIAGTVFSITLVILQLATSQLGPRLLKNFMYERINQVVLGQYIGLFLYCLIVINSVRDSDSYSFIPNLSIIAAIVFAIFNVFILIFYIHSVSVSIQPSKVIHQLGKNLKQKSDELYPDLNLDIEKTYLENIKKQQYNSHVVNASKSGYIQFFDLEALMKYSEENNCIIKVLEKPGAFIIKNQAIFEILKEEKIATESSEIDKLHAYYQVFRSKSIFQDTEFAIQQIVEIASRALSPGINDPHTAIICIDQLTSSLNMLAKSKTPKQYLTNDPNKIRLIIPSTNFKGFLRASFDEIRQFGAQTPSVIIRLMESIKKLIQTSDSEKNKEILKAYATLILETGEKNFHLDSDISDLRIVYNRVKNCH</sequence>
<feature type="transmembrane region" description="Helical" evidence="1">
    <location>
        <begin position="140"/>
        <end position="160"/>
    </location>
</feature>
<organism evidence="2 3">
    <name type="scientific">Tenacibaculum tangerinum</name>
    <dbReference type="NCBI Taxonomy" id="3038772"/>
    <lineage>
        <taxon>Bacteria</taxon>
        <taxon>Pseudomonadati</taxon>
        <taxon>Bacteroidota</taxon>
        <taxon>Flavobacteriia</taxon>
        <taxon>Flavobacteriales</taxon>
        <taxon>Flavobacteriaceae</taxon>
        <taxon>Tenacibaculum</taxon>
    </lineage>
</organism>
<reference evidence="2 3" key="1">
    <citation type="submission" date="2023-04" db="EMBL/GenBank/DDBJ databases">
        <title>Tenacibaculum tangerinum sp. nov., isolated from sea tidal flat of South Korea.</title>
        <authorList>
            <person name="Lee S.H."/>
            <person name="Kim J.-J."/>
        </authorList>
    </citation>
    <scope>NUCLEOTIDE SEQUENCE [LARGE SCALE GENOMIC DNA]</scope>
    <source>
        <strain evidence="2 3">GRR-S3-23</strain>
    </source>
</reference>
<dbReference type="EMBL" id="CP122539">
    <property type="protein sequence ID" value="WGH75137.1"/>
    <property type="molecule type" value="Genomic_DNA"/>
</dbReference>
<keyword evidence="1" id="KW-1133">Transmembrane helix</keyword>
<feature type="transmembrane region" description="Helical" evidence="1">
    <location>
        <begin position="12"/>
        <end position="37"/>
    </location>
</feature>
<evidence type="ECO:0000256" key="1">
    <source>
        <dbReference type="SAM" id="Phobius"/>
    </source>
</evidence>
<evidence type="ECO:0000313" key="3">
    <source>
        <dbReference type="Proteomes" id="UP001232001"/>
    </source>
</evidence>
<gene>
    <name evidence="2" type="ORF">P8625_13830</name>
</gene>
<evidence type="ECO:0000313" key="2">
    <source>
        <dbReference type="EMBL" id="WGH75137.1"/>
    </source>
</evidence>